<evidence type="ECO:0000313" key="2">
    <source>
        <dbReference type="Proteomes" id="UP001153954"/>
    </source>
</evidence>
<dbReference type="EMBL" id="CAKOGL010000027">
    <property type="protein sequence ID" value="CAH2104559.1"/>
    <property type="molecule type" value="Genomic_DNA"/>
</dbReference>
<proteinExistence type="predicted"/>
<evidence type="ECO:0000313" key="1">
    <source>
        <dbReference type="EMBL" id="CAH2104559.1"/>
    </source>
</evidence>
<keyword evidence="2" id="KW-1185">Reference proteome</keyword>
<accession>A0AAU9V4A5</accession>
<sequence length="85" mass="9337">MSDTVLATLEIISRGVRVIWVLDNAFLQAERVCGYARMLGELVQPALDLGQSHLSAKILPLIDIERPAVSRIAPALELDPFNVLL</sequence>
<reference evidence="1" key="1">
    <citation type="submission" date="2022-03" db="EMBL/GenBank/DDBJ databases">
        <authorList>
            <person name="Tunstrom K."/>
        </authorList>
    </citation>
    <scope>NUCLEOTIDE SEQUENCE</scope>
</reference>
<organism evidence="1 2">
    <name type="scientific">Euphydryas editha</name>
    <name type="common">Edith's checkerspot</name>
    <dbReference type="NCBI Taxonomy" id="104508"/>
    <lineage>
        <taxon>Eukaryota</taxon>
        <taxon>Metazoa</taxon>
        <taxon>Ecdysozoa</taxon>
        <taxon>Arthropoda</taxon>
        <taxon>Hexapoda</taxon>
        <taxon>Insecta</taxon>
        <taxon>Pterygota</taxon>
        <taxon>Neoptera</taxon>
        <taxon>Endopterygota</taxon>
        <taxon>Lepidoptera</taxon>
        <taxon>Glossata</taxon>
        <taxon>Ditrysia</taxon>
        <taxon>Papilionoidea</taxon>
        <taxon>Nymphalidae</taxon>
        <taxon>Nymphalinae</taxon>
        <taxon>Euphydryas</taxon>
    </lineage>
</organism>
<protein>
    <submittedName>
        <fullName evidence="1">Uncharacterized protein</fullName>
    </submittedName>
</protein>
<gene>
    <name evidence="1" type="ORF">EEDITHA_LOCUS18920</name>
</gene>
<dbReference type="Proteomes" id="UP001153954">
    <property type="component" value="Unassembled WGS sequence"/>
</dbReference>
<comment type="caution">
    <text evidence="1">The sequence shown here is derived from an EMBL/GenBank/DDBJ whole genome shotgun (WGS) entry which is preliminary data.</text>
</comment>
<dbReference type="AlphaFoldDB" id="A0AAU9V4A5"/>
<name>A0AAU9V4A5_EUPED</name>